<dbReference type="Pfam" id="PF00664">
    <property type="entry name" value="ABC_membrane"/>
    <property type="match status" value="1"/>
</dbReference>
<evidence type="ECO:0000259" key="10">
    <source>
        <dbReference type="PROSITE" id="PS50929"/>
    </source>
</evidence>
<keyword evidence="3" id="KW-0547">Nucleotide-binding</keyword>
<evidence type="ECO:0000256" key="5">
    <source>
        <dbReference type="ARBA" id="ARBA00022989"/>
    </source>
</evidence>
<dbReference type="Pfam" id="PF00005">
    <property type="entry name" value="ABC_tran"/>
    <property type="match status" value="1"/>
</dbReference>
<dbReference type="HOGENOM" id="CLU_000604_84_3_11"/>
<evidence type="ECO:0000256" key="7">
    <source>
        <dbReference type="SAM" id="MobiDB-lite"/>
    </source>
</evidence>
<feature type="transmembrane region" description="Helical" evidence="8">
    <location>
        <begin position="293"/>
        <end position="315"/>
    </location>
</feature>
<dbReference type="GO" id="GO:0005886">
    <property type="term" value="C:plasma membrane"/>
    <property type="evidence" value="ECO:0007669"/>
    <property type="project" value="UniProtKB-SubCell"/>
</dbReference>
<evidence type="ECO:0000256" key="1">
    <source>
        <dbReference type="ARBA" id="ARBA00004651"/>
    </source>
</evidence>
<evidence type="ECO:0000256" key="2">
    <source>
        <dbReference type="ARBA" id="ARBA00022692"/>
    </source>
</evidence>
<dbReference type="eggNOG" id="COG1132">
    <property type="taxonomic scope" value="Bacteria"/>
</dbReference>
<dbReference type="PROSITE" id="PS00211">
    <property type="entry name" value="ABC_TRANSPORTER_1"/>
    <property type="match status" value="1"/>
</dbReference>
<evidence type="ECO:0000256" key="3">
    <source>
        <dbReference type="ARBA" id="ARBA00022741"/>
    </source>
</evidence>
<dbReference type="AlphaFoldDB" id="F8AV31"/>
<dbReference type="SMART" id="SM00382">
    <property type="entry name" value="AAA"/>
    <property type="match status" value="1"/>
</dbReference>
<evidence type="ECO:0000313" key="11">
    <source>
        <dbReference type="EMBL" id="AEH11244.1"/>
    </source>
</evidence>
<dbReference type="PROSITE" id="PS50929">
    <property type="entry name" value="ABC_TM1F"/>
    <property type="match status" value="1"/>
</dbReference>
<dbReference type="STRING" id="656024.FsymDg_3969"/>
<dbReference type="PANTHER" id="PTHR43394:SF1">
    <property type="entry name" value="ATP-BINDING CASSETTE SUB-FAMILY B MEMBER 10, MITOCHONDRIAL"/>
    <property type="match status" value="1"/>
</dbReference>
<dbReference type="Proteomes" id="UP000001549">
    <property type="component" value="Chromosome"/>
</dbReference>
<dbReference type="SUPFAM" id="SSF90123">
    <property type="entry name" value="ABC transporter transmembrane region"/>
    <property type="match status" value="1"/>
</dbReference>
<dbReference type="KEGG" id="fsy:FsymDg_3969"/>
<organism evidence="11 12">
    <name type="scientific">Candidatus Protofrankia datiscae</name>
    <dbReference type="NCBI Taxonomy" id="2716812"/>
    <lineage>
        <taxon>Bacteria</taxon>
        <taxon>Bacillati</taxon>
        <taxon>Actinomycetota</taxon>
        <taxon>Actinomycetes</taxon>
        <taxon>Frankiales</taxon>
        <taxon>Frankiaceae</taxon>
        <taxon>Protofrankia</taxon>
    </lineage>
</organism>
<keyword evidence="12" id="KW-1185">Reference proteome</keyword>
<dbReference type="InterPro" id="IPR036640">
    <property type="entry name" value="ABC1_TM_sf"/>
</dbReference>
<evidence type="ECO:0000256" key="6">
    <source>
        <dbReference type="ARBA" id="ARBA00023136"/>
    </source>
</evidence>
<reference evidence="11 12" key="1">
    <citation type="submission" date="2011-05" db="EMBL/GenBank/DDBJ databases">
        <title>Complete sequence of chromosome of Frankia symbiont of Datisca glomerata.</title>
        <authorList>
            <consortium name="US DOE Joint Genome Institute"/>
            <person name="Lucas S."/>
            <person name="Han J."/>
            <person name="Lapidus A."/>
            <person name="Cheng J.-F."/>
            <person name="Goodwin L."/>
            <person name="Pitluck S."/>
            <person name="Peters L."/>
            <person name="Mikhailova N."/>
            <person name="Chertkov O."/>
            <person name="Teshima H."/>
            <person name="Han C."/>
            <person name="Tapia R."/>
            <person name="Land M."/>
            <person name="Hauser L."/>
            <person name="Kyrpides N."/>
            <person name="Ivanova N."/>
            <person name="Pagani I."/>
            <person name="Berry A."/>
            <person name="Pawlowski K."/>
            <person name="Persson T."/>
            <person name="Vanden Heuvel B."/>
            <person name="Benson D."/>
            <person name="Woyke T."/>
        </authorList>
    </citation>
    <scope>NUCLEOTIDE SEQUENCE [LARGE SCALE GENOMIC DNA]</scope>
    <source>
        <strain evidence="12">4085684</strain>
    </source>
</reference>
<gene>
    <name evidence="11" type="ordered locus">FsymDg_3969</name>
</gene>
<sequence>MTTSRRSSTGTNRWIGQPTHQQTSAGTTFPKTTAGVSWLYGRLFAWLTGNPAAARVEYFIRDQNRAAATHAALSLLGVSTLVAAPFAIRNLIDGWLLRLRTNGILLPVLLILGAFVLSAVVSTLRYILVGYFSEKLALRIRRDLYQHAIALPFPHIARARHGDVITLFTIDTVRVRTAAAFCLPAIATMAVELVVAGVVAYLLQWRLAFAVAAIGVVPLVLLRLVRGRVRAISRVESERLSRLADHLIELTGPAGALHLRAFRAQHTGQEEFDRLGAAISTAARTRVQVFARLQLIAAASSVLATMTVIGFGVWLTLNQTMTVGTFVAFLSVLLLAFRSIAGFADLRTQLFDGEASLVRILDFLDIPLGTTPAGDRSNVRPLTTADRPHPPAGATPPAGPVASGSEDAQRPPAHGDLVLENVSYSYAPDVPAPRWALRCVDIAVGRGEMVAVVGFSGAGKTTLCHLASGLLTPTSGRVLLGGCDAGGLSPAAARAAVGLVSQEPFVQRRSVAENLRFGNPAATTDELWAALEATGLVTLVRSLPEGIHTPLGHNGHQISGGERQRLSIARVLVQNPRTVVLDEATSNLDTLTEDLLRASLERLLAERSCLIVAHRATMTVAADRIYVLENGTVMEAGPHDRLPQRWYLRPAGPRPG</sequence>
<feature type="compositionally biased region" description="Polar residues" evidence="7">
    <location>
        <begin position="18"/>
        <end position="28"/>
    </location>
</feature>
<dbReference type="Gene3D" id="3.40.50.300">
    <property type="entry name" value="P-loop containing nucleotide triphosphate hydrolases"/>
    <property type="match status" value="1"/>
</dbReference>
<keyword evidence="6 8" id="KW-0472">Membrane</keyword>
<keyword evidence="5 8" id="KW-1133">Transmembrane helix</keyword>
<protein>
    <submittedName>
        <fullName evidence="11">Xenobiotic-transporting ATPase</fullName>
    </submittedName>
</protein>
<dbReference type="SUPFAM" id="SSF52540">
    <property type="entry name" value="P-loop containing nucleoside triphosphate hydrolases"/>
    <property type="match status" value="1"/>
</dbReference>
<feature type="domain" description="ABC transporter" evidence="9">
    <location>
        <begin position="417"/>
        <end position="655"/>
    </location>
</feature>
<dbReference type="InterPro" id="IPR011527">
    <property type="entry name" value="ABC1_TM_dom"/>
</dbReference>
<dbReference type="RefSeq" id="WP_013875120.1">
    <property type="nucleotide sequence ID" value="NC_015656.1"/>
</dbReference>
<feature type="domain" description="ABC transmembrane type-1" evidence="10">
    <location>
        <begin position="71"/>
        <end position="350"/>
    </location>
</feature>
<keyword evidence="2 8" id="KW-0812">Transmembrane</keyword>
<name>F8AV31_9ACTN</name>
<comment type="subcellular location">
    <subcellularLocation>
        <location evidence="1">Cell membrane</location>
        <topology evidence="1">Multi-pass membrane protein</topology>
    </subcellularLocation>
</comment>
<feature type="compositionally biased region" description="Low complexity" evidence="7">
    <location>
        <begin position="1"/>
        <end position="13"/>
    </location>
</feature>
<dbReference type="GO" id="GO:0015421">
    <property type="term" value="F:ABC-type oligopeptide transporter activity"/>
    <property type="evidence" value="ECO:0007669"/>
    <property type="project" value="TreeGrafter"/>
</dbReference>
<feature type="transmembrane region" description="Helical" evidence="8">
    <location>
        <begin position="178"/>
        <end position="201"/>
    </location>
</feature>
<feature type="region of interest" description="Disordered" evidence="7">
    <location>
        <begin position="1"/>
        <end position="28"/>
    </location>
</feature>
<proteinExistence type="predicted"/>
<feature type="transmembrane region" description="Helical" evidence="8">
    <location>
        <begin position="104"/>
        <end position="132"/>
    </location>
</feature>
<dbReference type="InterPro" id="IPR017871">
    <property type="entry name" value="ABC_transporter-like_CS"/>
</dbReference>
<accession>F8AV31</accession>
<dbReference type="Gene3D" id="1.20.1560.10">
    <property type="entry name" value="ABC transporter type 1, transmembrane domain"/>
    <property type="match status" value="1"/>
</dbReference>
<feature type="transmembrane region" description="Helical" evidence="8">
    <location>
        <begin position="207"/>
        <end position="225"/>
    </location>
</feature>
<feature type="compositionally biased region" description="Pro residues" evidence="7">
    <location>
        <begin position="390"/>
        <end position="399"/>
    </location>
</feature>
<keyword evidence="4" id="KW-0067">ATP-binding</keyword>
<dbReference type="PANTHER" id="PTHR43394">
    <property type="entry name" value="ATP-DEPENDENT PERMEASE MDL1, MITOCHONDRIAL"/>
    <property type="match status" value="1"/>
</dbReference>
<dbReference type="CDD" id="cd07346">
    <property type="entry name" value="ABC_6TM_exporters"/>
    <property type="match status" value="1"/>
</dbReference>
<feature type="transmembrane region" description="Helical" evidence="8">
    <location>
        <begin position="71"/>
        <end position="92"/>
    </location>
</feature>
<dbReference type="GO" id="GO:0016887">
    <property type="term" value="F:ATP hydrolysis activity"/>
    <property type="evidence" value="ECO:0007669"/>
    <property type="project" value="InterPro"/>
</dbReference>
<dbReference type="InterPro" id="IPR039421">
    <property type="entry name" value="Type_1_exporter"/>
</dbReference>
<dbReference type="GO" id="GO:0005524">
    <property type="term" value="F:ATP binding"/>
    <property type="evidence" value="ECO:0007669"/>
    <property type="project" value="UniProtKB-KW"/>
</dbReference>
<evidence type="ECO:0000256" key="8">
    <source>
        <dbReference type="SAM" id="Phobius"/>
    </source>
</evidence>
<dbReference type="InterPro" id="IPR003593">
    <property type="entry name" value="AAA+_ATPase"/>
</dbReference>
<feature type="region of interest" description="Disordered" evidence="7">
    <location>
        <begin position="374"/>
        <end position="412"/>
    </location>
</feature>
<dbReference type="InterPro" id="IPR003439">
    <property type="entry name" value="ABC_transporter-like_ATP-bd"/>
</dbReference>
<evidence type="ECO:0000259" key="9">
    <source>
        <dbReference type="PROSITE" id="PS50893"/>
    </source>
</evidence>
<feature type="transmembrane region" description="Helical" evidence="8">
    <location>
        <begin position="321"/>
        <end position="341"/>
    </location>
</feature>
<dbReference type="EMBL" id="CP002801">
    <property type="protein sequence ID" value="AEH11244.1"/>
    <property type="molecule type" value="Genomic_DNA"/>
</dbReference>
<dbReference type="InterPro" id="IPR027417">
    <property type="entry name" value="P-loop_NTPase"/>
</dbReference>
<dbReference type="PROSITE" id="PS50893">
    <property type="entry name" value="ABC_TRANSPORTER_2"/>
    <property type="match status" value="1"/>
</dbReference>
<evidence type="ECO:0000256" key="4">
    <source>
        <dbReference type="ARBA" id="ARBA00022840"/>
    </source>
</evidence>
<evidence type="ECO:0000313" key="12">
    <source>
        <dbReference type="Proteomes" id="UP000001549"/>
    </source>
</evidence>